<organism evidence="6 7">
    <name type="scientific">Coptis chinensis</name>
    <dbReference type="NCBI Taxonomy" id="261450"/>
    <lineage>
        <taxon>Eukaryota</taxon>
        <taxon>Viridiplantae</taxon>
        <taxon>Streptophyta</taxon>
        <taxon>Embryophyta</taxon>
        <taxon>Tracheophyta</taxon>
        <taxon>Spermatophyta</taxon>
        <taxon>Magnoliopsida</taxon>
        <taxon>Ranunculales</taxon>
        <taxon>Ranunculaceae</taxon>
        <taxon>Coptidoideae</taxon>
        <taxon>Coptis</taxon>
    </lineage>
</organism>
<dbReference type="Gene3D" id="3.40.50.300">
    <property type="entry name" value="P-loop containing nucleotide triphosphate hydrolases"/>
    <property type="match status" value="1"/>
</dbReference>
<dbReference type="SMART" id="SM00534">
    <property type="entry name" value="MUTSac"/>
    <property type="match status" value="1"/>
</dbReference>
<dbReference type="GO" id="GO:0005634">
    <property type="term" value="C:nucleus"/>
    <property type="evidence" value="ECO:0007669"/>
    <property type="project" value="TreeGrafter"/>
</dbReference>
<dbReference type="Pfam" id="PF00488">
    <property type="entry name" value="MutS_V"/>
    <property type="match status" value="1"/>
</dbReference>
<dbReference type="InterPro" id="IPR045076">
    <property type="entry name" value="MutS"/>
</dbReference>
<comment type="similarity">
    <text evidence="1">Belongs to the DNA mismatch repair MutS family.</text>
</comment>
<dbReference type="GO" id="GO:0005524">
    <property type="term" value="F:ATP binding"/>
    <property type="evidence" value="ECO:0007669"/>
    <property type="project" value="UniProtKB-KW"/>
</dbReference>
<evidence type="ECO:0000256" key="3">
    <source>
        <dbReference type="ARBA" id="ARBA00022840"/>
    </source>
</evidence>
<proteinExistence type="inferred from homology"/>
<dbReference type="Proteomes" id="UP000631114">
    <property type="component" value="Unassembled WGS sequence"/>
</dbReference>
<dbReference type="InterPro" id="IPR027417">
    <property type="entry name" value="P-loop_NTPase"/>
</dbReference>
<evidence type="ECO:0000256" key="1">
    <source>
        <dbReference type="ARBA" id="ARBA00006271"/>
    </source>
</evidence>
<sequence length="203" mass="22830">MGRSTFKVITVPESPGISEDDRRVADRIFTRMGTGDNLESNSSTFMTEMKETAFIMQNVSSRSLIVIDELGRATSSSDGLAIAWSCWKCASQKFGSQRAIDTWFGYLLQAVLSLLGCSCATIKWIPSHGQRLCICGLCCGYRWELETAAPVVYYTRTTMRDAQQMVPASNVEARDRVLELDEDRSYVVDRAQVMANRKEYFEV</sequence>
<dbReference type="GO" id="GO:0030983">
    <property type="term" value="F:mismatched DNA binding"/>
    <property type="evidence" value="ECO:0007669"/>
    <property type="project" value="InterPro"/>
</dbReference>
<evidence type="ECO:0000256" key="4">
    <source>
        <dbReference type="ARBA" id="ARBA00023125"/>
    </source>
</evidence>
<dbReference type="PANTHER" id="PTHR11361:SF21">
    <property type="entry name" value="MUTS PROTEIN HOMOLOG 4"/>
    <property type="match status" value="1"/>
</dbReference>
<feature type="domain" description="DNA mismatch repair proteins mutS family" evidence="5">
    <location>
        <begin position="4"/>
        <end position="196"/>
    </location>
</feature>
<keyword evidence="4" id="KW-0238">DNA-binding</keyword>
<reference evidence="6 7" key="1">
    <citation type="submission" date="2020-10" db="EMBL/GenBank/DDBJ databases">
        <title>The Coptis chinensis genome and diversification of protoberbering-type alkaloids.</title>
        <authorList>
            <person name="Wang B."/>
            <person name="Shu S."/>
            <person name="Song C."/>
            <person name="Liu Y."/>
        </authorList>
    </citation>
    <scope>NUCLEOTIDE SEQUENCE [LARGE SCALE GENOMIC DNA]</scope>
    <source>
        <strain evidence="6">HL-2020</strain>
        <tissue evidence="6">Leaf</tissue>
    </source>
</reference>
<dbReference type="SUPFAM" id="SSF52540">
    <property type="entry name" value="P-loop containing nucleoside triphosphate hydrolases"/>
    <property type="match status" value="1"/>
</dbReference>
<dbReference type="InterPro" id="IPR000432">
    <property type="entry name" value="DNA_mismatch_repair_MutS_C"/>
</dbReference>
<dbReference type="GO" id="GO:0007131">
    <property type="term" value="P:reciprocal meiotic recombination"/>
    <property type="evidence" value="ECO:0007669"/>
    <property type="project" value="TreeGrafter"/>
</dbReference>
<comment type="caution">
    <text evidence="6">The sequence shown here is derived from an EMBL/GenBank/DDBJ whole genome shotgun (WGS) entry which is preliminary data.</text>
</comment>
<protein>
    <recommendedName>
        <fullName evidence="5">DNA mismatch repair proteins mutS family domain-containing protein</fullName>
    </recommendedName>
</protein>
<dbReference type="AlphaFoldDB" id="A0A835ILJ9"/>
<evidence type="ECO:0000256" key="2">
    <source>
        <dbReference type="ARBA" id="ARBA00022741"/>
    </source>
</evidence>
<evidence type="ECO:0000259" key="5">
    <source>
        <dbReference type="SMART" id="SM00534"/>
    </source>
</evidence>
<keyword evidence="7" id="KW-1185">Reference proteome</keyword>
<dbReference type="OrthoDB" id="1032502at2759"/>
<dbReference type="GO" id="GO:0140664">
    <property type="term" value="F:ATP-dependent DNA damage sensor activity"/>
    <property type="evidence" value="ECO:0007669"/>
    <property type="project" value="InterPro"/>
</dbReference>
<accession>A0A835ILJ9</accession>
<keyword evidence="2" id="KW-0547">Nucleotide-binding</keyword>
<dbReference type="PANTHER" id="PTHR11361">
    <property type="entry name" value="DNA MISMATCH REPAIR PROTEIN MUTS FAMILY MEMBER"/>
    <property type="match status" value="1"/>
</dbReference>
<evidence type="ECO:0000313" key="7">
    <source>
        <dbReference type="Proteomes" id="UP000631114"/>
    </source>
</evidence>
<dbReference type="EMBL" id="JADFTS010000002">
    <property type="protein sequence ID" value="KAF9619429.1"/>
    <property type="molecule type" value="Genomic_DNA"/>
</dbReference>
<keyword evidence="3" id="KW-0067">ATP-binding</keyword>
<gene>
    <name evidence="6" type="ORF">IFM89_007004</name>
</gene>
<name>A0A835ILJ9_9MAGN</name>
<evidence type="ECO:0000313" key="6">
    <source>
        <dbReference type="EMBL" id="KAF9619429.1"/>
    </source>
</evidence>
<dbReference type="GO" id="GO:0006298">
    <property type="term" value="P:mismatch repair"/>
    <property type="evidence" value="ECO:0007669"/>
    <property type="project" value="InterPro"/>
</dbReference>